<evidence type="ECO:0000313" key="4">
    <source>
        <dbReference type="Proteomes" id="UP000306575"/>
    </source>
</evidence>
<evidence type="ECO:0000313" key="3">
    <source>
        <dbReference type="EMBL" id="TKZ17457.1"/>
    </source>
</evidence>
<dbReference type="OrthoDB" id="9803238at2"/>
<dbReference type="RefSeq" id="WP_138017065.1">
    <property type="nucleotide sequence ID" value="NZ_SULI01000022.1"/>
</dbReference>
<dbReference type="Gene3D" id="3.40.50.2000">
    <property type="entry name" value="Glycogen Phosphorylase B"/>
    <property type="match status" value="2"/>
</dbReference>
<dbReference type="EC" id="5.1.3.14" evidence="3"/>
<dbReference type="SUPFAM" id="SSF53756">
    <property type="entry name" value="UDP-Glycosyltransferase/glycogen phosphorylase"/>
    <property type="match status" value="1"/>
</dbReference>
<dbReference type="PANTHER" id="PTHR43174">
    <property type="entry name" value="UDP-N-ACETYLGLUCOSAMINE 2-EPIMERASE"/>
    <property type="match status" value="1"/>
</dbReference>
<keyword evidence="1 3" id="KW-0413">Isomerase</keyword>
<accession>A0A4U7MX23</accession>
<organism evidence="3 4">
    <name type="scientific">Shimia litoralis</name>
    <dbReference type="NCBI Taxonomy" id="420403"/>
    <lineage>
        <taxon>Bacteria</taxon>
        <taxon>Pseudomonadati</taxon>
        <taxon>Pseudomonadota</taxon>
        <taxon>Alphaproteobacteria</taxon>
        <taxon>Rhodobacterales</taxon>
        <taxon>Roseobacteraceae</taxon>
    </lineage>
</organism>
<feature type="domain" description="UDP-N-acetylglucosamine 2-epimerase" evidence="2">
    <location>
        <begin position="27"/>
        <end position="361"/>
    </location>
</feature>
<dbReference type="EMBL" id="SULI01000022">
    <property type="protein sequence ID" value="TKZ17457.1"/>
    <property type="molecule type" value="Genomic_DNA"/>
</dbReference>
<dbReference type="GO" id="GO:0008761">
    <property type="term" value="F:UDP-N-acetylglucosamine 2-epimerase activity"/>
    <property type="evidence" value="ECO:0007669"/>
    <property type="project" value="UniProtKB-EC"/>
</dbReference>
<dbReference type="PANTHER" id="PTHR43174:SF1">
    <property type="entry name" value="UDP-N-ACETYLGLUCOSAMINE 2-EPIMERASE"/>
    <property type="match status" value="1"/>
</dbReference>
<keyword evidence="4" id="KW-1185">Reference proteome</keyword>
<proteinExistence type="inferred from homology"/>
<sequence length="376" mass="42224">MTKLKIATIVGTRPELIRLSRVMAALDRHCDHLIVHTGQNYDYELNGIFFEDLGLRKPDVFLEAAGETAAETIGNVIAKSAKVLAEHRPDAVLVLGDTNSCLAVISAKRLKIPAFHMEAGNRCFDMRVPEEINRRIVDHTADINLTYSQIAREYLLREGLDPQRVIVTGSPMREVLLAYADRIESSDVHARLGLEKHGYFVVSAHREENIEDPKQFEGLVAILNMLPERFDLPVILSTHPRTRNKIASTGTKLDPRVQQMKPFGFSDYNALQMNARAVLSDSGTITEESSILNFPALNIRETHERPEGMEEGAVMMTGMNPERVLQGLDILASQPRGADRALHLVHDYAADNVSEKVLRIIHSYTDFVNRVVWRKS</sequence>
<evidence type="ECO:0000259" key="2">
    <source>
        <dbReference type="Pfam" id="PF02350"/>
    </source>
</evidence>
<evidence type="ECO:0000256" key="1">
    <source>
        <dbReference type="RuleBase" id="RU003513"/>
    </source>
</evidence>
<protein>
    <submittedName>
        <fullName evidence="3">UDP-N-acetylglucosamine 2-epimerase (Non-hydrolyzing)</fullName>
        <ecNumber evidence="3">5.1.3.14</ecNumber>
    </submittedName>
</protein>
<dbReference type="NCBIfam" id="TIGR00236">
    <property type="entry name" value="wecB"/>
    <property type="match status" value="1"/>
</dbReference>
<dbReference type="Pfam" id="PF02350">
    <property type="entry name" value="Epimerase_2"/>
    <property type="match status" value="1"/>
</dbReference>
<name>A0A4U7MX23_9RHOB</name>
<comment type="similarity">
    <text evidence="1">Belongs to the UDP-N-acetylglucosamine 2-epimerase family.</text>
</comment>
<dbReference type="CDD" id="cd03786">
    <property type="entry name" value="GTB_UDP-GlcNAc_2-Epimerase"/>
    <property type="match status" value="1"/>
</dbReference>
<dbReference type="Proteomes" id="UP000306575">
    <property type="component" value="Unassembled WGS sequence"/>
</dbReference>
<reference evidence="3 4" key="1">
    <citation type="submission" date="2019-04" db="EMBL/GenBank/DDBJ databases">
        <title>Genome sequence of Pelagicola litoralis CL-ES2.</title>
        <authorList>
            <person name="Cao J."/>
        </authorList>
    </citation>
    <scope>NUCLEOTIDE SEQUENCE [LARGE SCALE GENOMIC DNA]</scope>
    <source>
        <strain evidence="3 4">CL-ES2</strain>
    </source>
</reference>
<gene>
    <name evidence="3" type="ORF">FAP39_14310</name>
</gene>
<dbReference type="InterPro" id="IPR003331">
    <property type="entry name" value="UDP_GlcNAc_Epimerase_2_dom"/>
</dbReference>
<dbReference type="InterPro" id="IPR029767">
    <property type="entry name" value="WecB-like"/>
</dbReference>
<comment type="caution">
    <text evidence="3">The sequence shown here is derived from an EMBL/GenBank/DDBJ whole genome shotgun (WGS) entry which is preliminary data.</text>
</comment>
<dbReference type="AlphaFoldDB" id="A0A4U7MX23"/>